<proteinExistence type="predicted"/>
<dbReference type="EMBL" id="BK014712">
    <property type="protein sequence ID" value="DAD68961.1"/>
    <property type="molecule type" value="Genomic_DNA"/>
</dbReference>
<sequence>MIFPNIFPTISKKCIFQGVFCLLNIPIKNNITAFL</sequence>
<organism evidence="1">
    <name type="scientific">Siphoviridae sp. ctOsn3</name>
    <dbReference type="NCBI Taxonomy" id="2823577"/>
    <lineage>
        <taxon>Viruses</taxon>
        <taxon>Duplodnaviria</taxon>
        <taxon>Heunggongvirae</taxon>
        <taxon>Uroviricota</taxon>
        <taxon>Caudoviricetes</taxon>
    </lineage>
</organism>
<evidence type="ECO:0000313" key="1">
    <source>
        <dbReference type="EMBL" id="DAD68961.1"/>
    </source>
</evidence>
<name>A0A8S5LGL4_9CAUD</name>
<protein>
    <submittedName>
        <fullName evidence="1">Uncharacterized protein</fullName>
    </submittedName>
</protein>
<accession>A0A8S5LGL4</accession>
<reference evidence="1" key="1">
    <citation type="journal article" date="2021" name="Proc. Natl. Acad. Sci. U.S.A.">
        <title>A Catalog of Tens of Thousands of Viruses from Human Metagenomes Reveals Hidden Associations with Chronic Diseases.</title>
        <authorList>
            <person name="Tisza M.J."/>
            <person name="Buck C.B."/>
        </authorList>
    </citation>
    <scope>NUCLEOTIDE SEQUENCE</scope>
    <source>
        <strain evidence="1">CtOsn3</strain>
    </source>
</reference>